<keyword evidence="4" id="KW-1185">Reference proteome</keyword>
<dbReference type="Proteomes" id="UP000198939">
    <property type="component" value="Unassembled WGS sequence"/>
</dbReference>
<sequence>MVYFAFLLVVASAWNSVKPMLHFYREVGQESLIQVKAGAFGVLLIRVTFR</sequence>
<proteinExistence type="predicted"/>
<reference evidence="3" key="2">
    <citation type="submission" date="2016-10" db="EMBL/GenBank/DDBJ databases">
        <authorList>
            <person name="Wibberg D."/>
        </authorList>
    </citation>
    <scope>NUCLEOTIDE SEQUENCE [LARGE SCALE GENOMIC DNA]</scope>
</reference>
<dbReference type="Proteomes" id="UP000183063">
    <property type="component" value="Unassembled WGS sequence"/>
</dbReference>
<reference evidence="1" key="3">
    <citation type="submission" date="2016-10" db="EMBL/GenBank/DDBJ databases">
        <authorList>
            <person name="de Groot N.N."/>
        </authorList>
    </citation>
    <scope>NUCLEOTIDE SEQUENCE [LARGE SCALE GENOMIC DNA]</scope>
    <source>
        <strain evidence="1">CCBAU85039</strain>
    </source>
</reference>
<dbReference type="STRING" id="501024.RTCCBAU85039_4510"/>
<accession>A0A1H8S831</accession>
<name>A0A1H8S831_9HYPH</name>
<evidence type="ECO:0000313" key="1">
    <source>
        <dbReference type="EMBL" id="SEI10110.1"/>
    </source>
</evidence>
<gene>
    <name evidence="1" type="ORF">RTCCBAU85039_4510</name>
    <name evidence="2" type="ORF">SAMN05216228_1023114</name>
</gene>
<protein>
    <submittedName>
        <fullName evidence="1">Uncharacterized protein</fullName>
    </submittedName>
</protein>
<evidence type="ECO:0000313" key="2">
    <source>
        <dbReference type="EMBL" id="SEO74544.1"/>
    </source>
</evidence>
<evidence type="ECO:0000313" key="4">
    <source>
        <dbReference type="Proteomes" id="UP000198939"/>
    </source>
</evidence>
<evidence type="ECO:0000313" key="3">
    <source>
        <dbReference type="Proteomes" id="UP000183063"/>
    </source>
</evidence>
<dbReference type="EMBL" id="FOCV01000023">
    <property type="protein sequence ID" value="SEO74544.1"/>
    <property type="molecule type" value="Genomic_DNA"/>
</dbReference>
<dbReference type="EMBL" id="FNXB01000029">
    <property type="protein sequence ID" value="SEI10110.1"/>
    <property type="molecule type" value="Genomic_DNA"/>
</dbReference>
<organism evidence="1 3">
    <name type="scientific">Rhizobium tibeticum</name>
    <dbReference type="NCBI Taxonomy" id="501024"/>
    <lineage>
        <taxon>Bacteria</taxon>
        <taxon>Pseudomonadati</taxon>
        <taxon>Pseudomonadota</taxon>
        <taxon>Alphaproteobacteria</taxon>
        <taxon>Hyphomicrobiales</taxon>
        <taxon>Rhizobiaceae</taxon>
        <taxon>Rhizobium/Agrobacterium group</taxon>
        <taxon>Rhizobium</taxon>
    </lineage>
</organism>
<dbReference type="AlphaFoldDB" id="A0A1H8S831"/>
<reference evidence="2 4" key="1">
    <citation type="submission" date="2016-10" db="EMBL/GenBank/DDBJ databases">
        <authorList>
            <person name="Varghese N."/>
            <person name="Submissions S."/>
        </authorList>
    </citation>
    <scope>NUCLEOTIDE SEQUENCE [LARGE SCALE GENOMIC DNA]</scope>
    <source>
        <strain evidence="2 4">CGMCC 1.7071</strain>
    </source>
</reference>